<organism evidence="2 3">
    <name type="scientific">Haemaphysalis longicornis</name>
    <name type="common">Bush tick</name>
    <dbReference type="NCBI Taxonomy" id="44386"/>
    <lineage>
        <taxon>Eukaryota</taxon>
        <taxon>Metazoa</taxon>
        <taxon>Ecdysozoa</taxon>
        <taxon>Arthropoda</taxon>
        <taxon>Chelicerata</taxon>
        <taxon>Arachnida</taxon>
        <taxon>Acari</taxon>
        <taxon>Parasitiformes</taxon>
        <taxon>Ixodida</taxon>
        <taxon>Ixodoidea</taxon>
        <taxon>Ixodidae</taxon>
        <taxon>Haemaphysalinae</taxon>
        <taxon>Haemaphysalis</taxon>
    </lineage>
</organism>
<dbReference type="Proteomes" id="UP000821853">
    <property type="component" value="Chromosome 10"/>
</dbReference>
<protein>
    <submittedName>
        <fullName evidence="2">Uncharacterized protein</fullName>
    </submittedName>
</protein>
<proteinExistence type="predicted"/>
<dbReference type="VEuPathDB" id="VectorBase:HLOH_061292"/>
<feature type="region of interest" description="Disordered" evidence="1">
    <location>
        <begin position="30"/>
        <end position="68"/>
    </location>
</feature>
<evidence type="ECO:0000313" key="3">
    <source>
        <dbReference type="Proteomes" id="UP000821853"/>
    </source>
</evidence>
<dbReference type="OrthoDB" id="6511505at2759"/>
<feature type="compositionally biased region" description="Basic and acidic residues" evidence="1">
    <location>
        <begin position="30"/>
        <end position="42"/>
    </location>
</feature>
<accession>A0A9J6FQZ9</accession>
<comment type="caution">
    <text evidence="2">The sequence shown here is derived from an EMBL/GenBank/DDBJ whole genome shotgun (WGS) entry which is preliminary data.</text>
</comment>
<dbReference type="AlphaFoldDB" id="A0A9J6FQZ9"/>
<name>A0A9J6FQZ9_HAELO</name>
<keyword evidence="3" id="KW-1185">Reference proteome</keyword>
<dbReference type="EMBL" id="JABSTR010000002">
    <property type="protein sequence ID" value="KAH9364696.1"/>
    <property type="molecule type" value="Genomic_DNA"/>
</dbReference>
<reference evidence="2 3" key="1">
    <citation type="journal article" date="2020" name="Cell">
        <title>Large-Scale Comparative Analyses of Tick Genomes Elucidate Their Genetic Diversity and Vector Capacities.</title>
        <authorList>
            <consortium name="Tick Genome and Microbiome Consortium (TIGMIC)"/>
            <person name="Jia N."/>
            <person name="Wang J."/>
            <person name="Shi W."/>
            <person name="Du L."/>
            <person name="Sun Y."/>
            <person name="Zhan W."/>
            <person name="Jiang J.F."/>
            <person name="Wang Q."/>
            <person name="Zhang B."/>
            <person name="Ji P."/>
            <person name="Bell-Sakyi L."/>
            <person name="Cui X.M."/>
            <person name="Yuan T.T."/>
            <person name="Jiang B.G."/>
            <person name="Yang W.F."/>
            <person name="Lam T.T."/>
            <person name="Chang Q.C."/>
            <person name="Ding S.J."/>
            <person name="Wang X.J."/>
            <person name="Zhu J.G."/>
            <person name="Ruan X.D."/>
            <person name="Zhao L."/>
            <person name="Wei J.T."/>
            <person name="Ye R.Z."/>
            <person name="Que T.C."/>
            <person name="Du C.H."/>
            <person name="Zhou Y.H."/>
            <person name="Cheng J.X."/>
            <person name="Dai P.F."/>
            <person name="Guo W.B."/>
            <person name="Han X.H."/>
            <person name="Huang E.J."/>
            <person name="Li L.F."/>
            <person name="Wei W."/>
            <person name="Gao Y.C."/>
            <person name="Liu J.Z."/>
            <person name="Shao H.Z."/>
            <person name="Wang X."/>
            <person name="Wang C.C."/>
            <person name="Yang T.C."/>
            <person name="Huo Q.B."/>
            <person name="Li W."/>
            <person name="Chen H.Y."/>
            <person name="Chen S.E."/>
            <person name="Zhou L.G."/>
            <person name="Ni X.B."/>
            <person name="Tian J.H."/>
            <person name="Sheng Y."/>
            <person name="Liu T."/>
            <person name="Pan Y.S."/>
            <person name="Xia L.Y."/>
            <person name="Li J."/>
            <person name="Zhao F."/>
            <person name="Cao W.C."/>
        </authorList>
    </citation>
    <scope>NUCLEOTIDE SEQUENCE [LARGE SCALE GENOMIC DNA]</scope>
    <source>
        <strain evidence="2">HaeL-2018</strain>
    </source>
</reference>
<sequence length="158" mass="17511">MATSMSVEVEGEDINPEEVTRTLVLRIAGERKSRPRQRDLGLPKELQSKPSSTGRGLANAKNKSIEGARMPAFPRDDTKILVRPCGGLNISKVCHVEVGRVISTAAGVPKEELIRYVICPNDQETIVIITTSKRENNYRYVRVIQIVVQGNVHEVSAY</sequence>
<gene>
    <name evidence="2" type="ORF">HPB48_019954</name>
</gene>
<evidence type="ECO:0000256" key="1">
    <source>
        <dbReference type="SAM" id="MobiDB-lite"/>
    </source>
</evidence>
<evidence type="ECO:0000313" key="2">
    <source>
        <dbReference type="EMBL" id="KAH9364696.1"/>
    </source>
</evidence>